<keyword evidence="8" id="KW-1185">Reference proteome</keyword>
<sequence length="466" mass="48934">MKGRPGPLLVRGTLVDAPHDPFTTGAPLRVEDDGGLLVVDGRIADRGAIADVRRRARDAGTAATELDLRGGLVVPGFVDTHVHLPQVRVIGGLGLSLLDWLTDWALPEEARLAEPSYAAGVATDFVHGLVEAGTTTALVFGSHFAPAVDLLLQEAERVGLRTTAGLVVADRVLRPELLTTPERAHAESVDLSSRWHDRGLARYAVTPRFSLSSSPELLDACADVLRDVPGTLMTSHVNENPREIEQVAAAFPQARDYVDTYDRAGLLGPGTVLAHDVHPTDAGLAAMAAAGSAVAHCPTSNAALGSGLFPLRPHVEHGVRVALGSDVGGGTGFSLLKEALQAQFTQSLLGPDGLPLEPAHLLWLATRAGALALGLGDETGDLSVGRSFDAVHLRPRAGTTTATVVEHAPDAVAAWRALVALGTTSDVAGVWVRGRRLDGDDDVRHDHLGDDSGQDDEARRARRPVG</sequence>
<evidence type="ECO:0000256" key="5">
    <source>
        <dbReference type="SAM" id="MobiDB-lite"/>
    </source>
</evidence>
<dbReference type="Gene3D" id="3.20.20.140">
    <property type="entry name" value="Metal-dependent hydrolases"/>
    <property type="match status" value="1"/>
</dbReference>
<feature type="domain" description="Amidohydrolase-related" evidence="6">
    <location>
        <begin position="72"/>
        <end position="435"/>
    </location>
</feature>
<keyword evidence="4" id="KW-0862">Zinc</keyword>
<dbReference type="GO" id="GO:0006147">
    <property type="term" value="P:guanine catabolic process"/>
    <property type="evidence" value="ECO:0007669"/>
    <property type="project" value="UniProtKB-UniPathway"/>
</dbReference>
<dbReference type="InterPro" id="IPR011059">
    <property type="entry name" value="Metal-dep_hydrolase_composite"/>
</dbReference>
<dbReference type="RefSeq" id="WP_141848660.1">
    <property type="nucleotide sequence ID" value="NZ_BAAAPR010000014.1"/>
</dbReference>
<evidence type="ECO:0000256" key="3">
    <source>
        <dbReference type="ARBA" id="ARBA00022801"/>
    </source>
</evidence>
<keyword evidence="2" id="KW-0479">Metal-binding</keyword>
<dbReference type="Gene3D" id="2.30.40.10">
    <property type="entry name" value="Urease, subunit C, domain 1"/>
    <property type="match status" value="1"/>
</dbReference>
<dbReference type="GO" id="GO:0008892">
    <property type="term" value="F:guanine deaminase activity"/>
    <property type="evidence" value="ECO:0007669"/>
    <property type="project" value="TreeGrafter"/>
</dbReference>
<dbReference type="InterPro" id="IPR032466">
    <property type="entry name" value="Metal_Hydrolase"/>
</dbReference>
<evidence type="ECO:0000256" key="2">
    <source>
        <dbReference type="ARBA" id="ARBA00022723"/>
    </source>
</evidence>
<dbReference type="NCBIfam" id="NF006679">
    <property type="entry name" value="PRK09228.1"/>
    <property type="match status" value="1"/>
</dbReference>
<protein>
    <submittedName>
        <fullName evidence="7">Guanine deaminase</fullName>
    </submittedName>
</protein>
<dbReference type="GO" id="GO:0005829">
    <property type="term" value="C:cytosol"/>
    <property type="evidence" value="ECO:0007669"/>
    <property type="project" value="TreeGrafter"/>
</dbReference>
<dbReference type="EMBL" id="VFMN01000001">
    <property type="protein sequence ID" value="TQJ09260.1"/>
    <property type="molecule type" value="Genomic_DNA"/>
</dbReference>
<dbReference type="Proteomes" id="UP000317893">
    <property type="component" value="Unassembled WGS sequence"/>
</dbReference>
<accession>A0A542E1P3</accession>
<proteinExistence type="predicted"/>
<reference evidence="7 8" key="1">
    <citation type="submission" date="2019-06" db="EMBL/GenBank/DDBJ databases">
        <title>Sequencing the genomes of 1000 actinobacteria strains.</title>
        <authorList>
            <person name="Klenk H.-P."/>
        </authorList>
    </citation>
    <scope>NUCLEOTIDE SEQUENCE [LARGE SCALE GENOMIC DNA]</scope>
    <source>
        <strain evidence="7 8">DSM 18607</strain>
    </source>
</reference>
<dbReference type="SUPFAM" id="SSF51556">
    <property type="entry name" value="Metallo-dependent hydrolases"/>
    <property type="match status" value="1"/>
</dbReference>
<dbReference type="PANTHER" id="PTHR11271:SF6">
    <property type="entry name" value="GUANINE DEAMINASE"/>
    <property type="match status" value="1"/>
</dbReference>
<dbReference type="PANTHER" id="PTHR11271">
    <property type="entry name" value="GUANINE DEAMINASE"/>
    <property type="match status" value="1"/>
</dbReference>
<dbReference type="UniPathway" id="UPA00603">
    <property type="reaction ID" value="UER00660"/>
</dbReference>
<evidence type="ECO:0000256" key="1">
    <source>
        <dbReference type="ARBA" id="ARBA00001947"/>
    </source>
</evidence>
<evidence type="ECO:0000313" key="8">
    <source>
        <dbReference type="Proteomes" id="UP000317893"/>
    </source>
</evidence>
<keyword evidence="3" id="KW-0378">Hydrolase</keyword>
<evidence type="ECO:0000259" key="6">
    <source>
        <dbReference type="Pfam" id="PF01979"/>
    </source>
</evidence>
<dbReference type="SUPFAM" id="SSF51338">
    <property type="entry name" value="Composite domain of metallo-dependent hydrolases"/>
    <property type="match status" value="1"/>
</dbReference>
<dbReference type="InterPro" id="IPR051607">
    <property type="entry name" value="Metallo-dep_hydrolases"/>
</dbReference>
<dbReference type="AlphaFoldDB" id="A0A542E1P3"/>
<gene>
    <name evidence="7" type="ORF">FB458_2370</name>
</gene>
<name>A0A542E1P3_9MICO</name>
<evidence type="ECO:0000313" key="7">
    <source>
        <dbReference type="EMBL" id="TQJ09260.1"/>
    </source>
</evidence>
<dbReference type="OrthoDB" id="3189065at2"/>
<evidence type="ECO:0000256" key="4">
    <source>
        <dbReference type="ARBA" id="ARBA00022833"/>
    </source>
</evidence>
<comment type="caution">
    <text evidence="7">The sequence shown here is derived from an EMBL/GenBank/DDBJ whole genome shotgun (WGS) entry which is preliminary data.</text>
</comment>
<dbReference type="GO" id="GO:0008270">
    <property type="term" value="F:zinc ion binding"/>
    <property type="evidence" value="ECO:0007669"/>
    <property type="project" value="TreeGrafter"/>
</dbReference>
<comment type="cofactor">
    <cofactor evidence="1">
        <name>Zn(2+)</name>
        <dbReference type="ChEBI" id="CHEBI:29105"/>
    </cofactor>
</comment>
<feature type="region of interest" description="Disordered" evidence="5">
    <location>
        <begin position="442"/>
        <end position="466"/>
    </location>
</feature>
<dbReference type="InterPro" id="IPR006680">
    <property type="entry name" value="Amidohydro-rel"/>
</dbReference>
<organism evidence="7 8">
    <name type="scientific">Lapillicoccus jejuensis</name>
    <dbReference type="NCBI Taxonomy" id="402171"/>
    <lineage>
        <taxon>Bacteria</taxon>
        <taxon>Bacillati</taxon>
        <taxon>Actinomycetota</taxon>
        <taxon>Actinomycetes</taxon>
        <taxon>Micrococcales</taxon>
        <taxon>Intrasporangiaceae</taxon>
        <taxon>Lapillicoccus</taxon>
    </lineage>
</organism>
<dbReference type="Pfam" id="PF01979">
    <property type="entry name" value="Amidohydro_1"/>
    <property type="match status" value="1"/>
</dbReference>